<protein>
    <recommendedName>
        <fullName evidence="3">phenylalanine--tRNA ligase</fullName>
        <ecNumber evidence="3">6.1.1.20</ecNumber>
    </recommendedName>
    <alternativeName>
        <fullName evidence="11">Phenylalanyl-tRNA synthetase</fullName>
    </alternativeName>
</protein>
<evidence type="ECO:0000256" key="1">
    <source>
        <dbReference type="ARBA" id="ARBA00004305"/>
    </source>
</evidence>
<dbReference type="GO" id="GO:0005759">
    <property type="term" value="C:mitochondrial matrix"/>
    <property type="evidence" value="ECO:0007669"/>
    <property type="project" value="UniProtKB-SubCell"/>
</dbReference>
<keyword evidence="5" id="KW-0547">Nucleotide-binding</keyword>
<dbReference type="InterPro" id="IPR005121">
    <property type="entry name" value="Fdx_antiC-bd"/>
</dbReference>
<keyword evidence="8" id="KW-0809">Transit peptide</keyword>
<comment type="similarity">
    <text evidence="2">Belongs to the class-II aminoacyl-tRNA synthetase family.</text>
</comment>
<evidence type="ECO:0000259" key="13">
    <source>
        <dbReference type="PROSITE" id="PS50862"/>
    </source>
</evidence>
<dbReference type="Proteomes" id="UP000799049">
    <property type="component" value="Unassembled WGS sequence"/>
</dbReference>
<evidence type="ECO:0000256" key="12">
    <source>
        <dbReference type="ARBA" id="ARBA00049255"/>
    </source>
</evidence>
<dbReference type="InterPro" id="IPR004530">
    <property type="entry name" value="Phe-tRNA-synth_IIc_mito"/>
</dbReference>
<evidence type="ECO:0000256" key="11">
    <source>
        <dbReference type="ARBA" id="ARBA00031194"/>
    </source>
</evidence>
<dbReference type="InterPro" id="IPR045864">
    <property type="entry name" value="aa-tRNA-synth_II/BPL/LPL"/>
</dbReference>
<evidence type="ECO:0000256" key="6">
    <source>
        <dbReference type="ARBA" id="ARBA00022840"/>
    </source>
</evidence>
<accession>A0A8K0AGC2</accession>
<keyword evidence="9" id="KW-0496">Mitochondrion</keyword>
<evidence type="ECO:0000256" key="5">
    <source>
        <dbReference type="ARBA" id="ARBA00022741"/>
    </source>
</evidence>
<comment type="caution">
    <text evidence="15">The sequence shown here is derived from an EMBL/GenBank/DDBJ whole genome shotgun (WGS) entry which is preliminary data.</text>
</comment>
<dbReference type="OrthoDB" id="4457at2759"/>
<dbReference type="InterPro" id="IPR002319">
    <property type="entry name" value="Phenylalanyl-tRNA_Synthase"/>
</dbReference>
<evidence type="ECO:0000256" key="10">
    <source>
        <dbReference type="ARBA" id="ARBA00023146"/>
    </source>
</evidence>
<evidence type="ECO:0000256" key="9">
    <source>
        <dbReference type="ARBA" id="ARBA00023128"/>
    </source>
</evidence>
<dbReference type="FunFam" id="3.30.70.380:FF:000002">
    <property type="entry name" value="phenylalanine--tRNA ligase, mitochondrial"/>
    <property type="match status" value="1"/>
</dbReference>
<evidence type="ECO:0000256" key="2">
    <source>
        <dbReference type="ARBA" id="ARBA00008226"/>
    </source>
</evidence>
<proteinExistence type="inferred from homology"/>
<organism evidence="15 16">
    <name type="scientific">Andalucia godoyi</name>
    <name type="common">Flagellate</name>
    <dbReference type="NCBI Taxonomy" id="505711"/>
    <lineage>
        <taxon>Eukaryota</taxon>
        <taxon>Discoba</taxon>
        <taxon>Jakobida</taxon>
        <taxon>Andalucina</taxon>
        <taxon>Andaluciidae</taxon>
        <taxon>Andalucia</taxon>
    </lineage>
</organism>
<dbReference type="PROSITE" id="PS50862">
    <property type="entry name" value="AA_TRNA_LIGASE_II"/>
    <property type="match status" value="1"/>
</dbReference>
<dbReference type="InterPro" id="IPR036690">
    <property type="entry name" value="Fdx_antiC-bd_sf"/>
</dbReference>
<dbReference type="GO" id="GO:0000049">
    <property type="term" value="F:tRNA binding"/>
    <property type="evidence" value="ECO:0007669"/>
    <property type="project" value="InterPro"/>
</dbReference>
<dbReference type="InterPro" id="IPR006195">
    <property type="entry name" value="aa-tRNA-synth_II"/>
</dbReference>
<evidence type="ECO:0000259" key="14">
    <source>
        <dbReference type="PROSITE" id="PS51447"/>
    </source>
</evidence>
<reference evidence="15" key="1">
    <citation type="submission" date="2019-09" db="EMBL/GenBank/DDBJ databases">
        <title>The Mitochondrial Proteome of the Jakobid, Andalucia godoyi, a Protist With the Most Gene-Rich and Bacteria-Like Mitochondrial Genome.</title>
        <authorList>
            <person name="Gray M.W."/>
            <person name="Burger G."/>
            <person name="Derelle R."/>
            <person name="Klimes V."/>
            <person name="Leger M."/>
            <person name="Sarrasin M."/>
            <person name="Vlcek C."/>
            <person name="Roger A.J."/>
            <person name="Elias M."/>
            <person name="Lang B.F."/>
        </authorList>
    </citation>
    <scope>NUCLEOTIDE SEQUENCE</scope>
    <source>
        <strain evidence="15">And28</strain>
    </source>
</reference>
<name>A0A8K0AGC2_ANDGO</name>
<dbReference type="SMART" id="SM00896">
    <property type="entry name" value="FDX-ACB"/>
    <property type="match status" value="1"/>
</dbReference>
<dbReference type="Pfam" id="PF03147">
    <property type="entry name" value="FDX-ACB"/>
    <property type="match status" value="1"/>
</dbReference>
<feature type="domain" description="FDX-ACB" evidence="14">
    <location>
        <begin position="285"/>
        <end position="380"/>
    </location>
</feature>
<dbReference type="PROSITE" id="PS51447">
    <property type="entry name" value="FDX_ACB"/>
    <property type="match status" value="1"/>
</dbReference>
<keyword evidence="4" id="KW-0436">Ligase</keyword>
<evidence type="ECO:0000313" key="15">
    <source>
        <dbReference type="EMBL" id="KAF0852395.1"/>
    </source>
</evidence>
<dbReference type="Gene3D" id="3.30.930.10">
    <property type="entry name" value="Bira Bifunctional Protein, Domain 2"/>
    <property type="match status" value="2"/>
</dbReference>
<dbReference type="EMBL" id="VRVR01000040">
    <property type="protein sequence ID" value="KAF0852395.1"/>
    <property type="molecule type" value="Genomic_DNA"/>
</dbReference>
<sequence length="380" mass="43460">MLRSVCITSGQLIRRSFSSTVPKSVLGVPTDHACNISESVASRVGRNLHLLSNHPLSILRSKVEACFPDFNVFSNLPPVVSVQDNFDRLLFPKTHISRSQSDTYYVNENTVLRTHTSAHQYQLLSSRKDPFLVIGDVFRRDEIDQTHYMAFHQCEGLRMFPAGTSVDNVVNDLKTSLERLCRSLFGMAAEMRWVDAYFPFTDPSFELEVFYGGKWMECLGCGVVHRDLVKNVSRHPEIGWAFGLGLERLAMVLFEIPDIRLFWSNDSRFLKQFEEGKISKFQPFSKYPACYKDISFWLPQDVQKVWSDNDFFEVVRSIAGDLAESVVCIDQFTHPMTGQLSKCFRINYCAVDKTLTNQETGELQEKLRSTVVSRFGVALR</sequence>
<feature type="domain" description="Aminoacyl-transfer RNA synthetases class-II family profile" evidence="13">
    <location>
        <begin position="78"/>
        <end position="283"/>
    </location>
</feature>
<evidence type="ECO:0000256" key="4">
    <source>
        <dbReference type="ARBA" id="ARBA00022598"/>
    </source>
</evidence>
<evidence type="ECO:0000313" key="16">
    <source>
        <dbReference type="Proteomes" id="UP000799049"/>
    </source>
</evidence>
<dbReference type="PANTHER" id="PTHR11538">
    <property type="entry name" value="PHENYLALANYL-TRNA SYNTHETASE"/>
    <property type="match status" value="1"/>
</dbReference>
<dbReference type="EC" id="6.1.1.20" evidence="3"/>
<keyword evidence="7" id="KW-0648">Protein biosynthesis</keyword>
<dbReference type="SUPFAM" id="SSF54991">
    <property type="entry name" value="Anticodon-binding domain of PheRS"/>
    <property type="match status" value="1"/>
</dbReference>
<dbReference type="Pfam" id="PF01409">
    <property type="entry name" value="tRNA-synt_2d"/>
    <property type="match status" value="1"/>
</dbReference>
<dbReference type="PANTHER" id="PTHR11538:SF41">
    <property type="entry name" value="PHENYLALANINE--TRNA LIGASE, MITOCHONDRIAL"/>
    <property type="match status" value="1"/>
</dbReference>
<dbReference type="CDD" id="cd00496">
    <property type="entry name" value="PheRS_alpha_core"/>
    <property type="match status" value="1"/>
</dbReference>
<comment type="catalytic activity">
    <reaction evidence="12">
        <text>tRNA(Phe) + L-phenylalanine + ATP = L-phenylalanyl-tRNA(Phe) + AMP + diphosphate + H(+)</text>
        <dbReference type="Rhea" id="RHEA:19413"/>
        <dbReference type="Rhea" id="RHEA-COMP:9668"/>
        <dbReference type="Rhea" id="RHEA-COMP:9699"/>
        <dbReference type="ChEBI" id="CHEBI:15378"/>
        <dbReference type="ChEBI" id="CHEBI:30616"/>
        <dbReference type="ChEBI" id="CHEBI:33019"/>
        <dbReference type="ChEBI" id="CHEBI:58095"/>
        <dbReference type="ChEBI" id="CHEBI:78442"/>
        <dbReference type="ChEBI" id="CHEBI:78531"/>
        <dbReference type="ChEBI" id="CHEBI:456215"/>
        <dbReference type="EC" id="6.1.1.20"/>
    </reaction>
</comment>
<keyword evidence="16" id="KW-1185">Reference proteome</keyword>
<dbReference type="GO" id="GO:0004826">
    <property type="term" value="F:phenylalanine-tRNA ligase activity"/>
    <property type="evidence" value="ECO:0007669"/>
    <property type="project" value="UniProtKB-EC"/>
</dbReference>
<dbReference type="Gene3D" id="3.30.70.380">
    <property type="entry name" value="Ferrodoxin-fold anticodon-binding domain"/>
    <property type="match status" value="1"/>
</dbReference>
<keyword evidence="10" id="KW-0030">Aminoacyl-tRNA synthetase</keyword>
<evidence type="ECO:0000256" key="3">
    <source>
        <dbReference type="ARBA" id="ARBA00012814"/>
    </source>
</evidence>
<dbReference type="GO" id="GO:0006432">
    <property type="term" value="P:phenylalanyl-tRNA aminoacylation"/>
    <property type="evidence" value="ECO:0007669"/>
    <property type="project" value="InterPro"/>
</dbReference>
<comment type="subcellular location">
    <subcellularLocation>
        <location evidence="1">Mitochondrion matrix</location>
    </subcellularLocation>
</comment>
<evidence type="ECO:0000256" key="8">
    <source>
        <dbReference type="ARBA" id="ARBA00022946"/>
    </source>
</evidence>
<dbReference type="NCBIfam" id="TIGR00469">
    <property type="entry name" value="pheS_mito"/>
    <property type="match status" value="1"/>
</dbReference>
<evidence type="ECO:0000256" key="7">
    <source>
        <dbReference type="ARBA" id="ARBA00022917"/>
    </source>
</evidence>
<dbReference type="GO" id="GO:0005524">
    <property type="term" value="F:ATP binding"/>
    <property type="evidence" value="ECO:0007669"/>
    <property type="project" value="UniProtKB-KW"/>
</dbReference>
<dbReference type="SUPFAM" id="SSF55681">
    <property type="entry name" value="Class II aaRS and biotin synthetases"/>
    <property type="match status" value="1"/>
</dbReference>
<dbReference type="AlphaFoldDB" id="A0A8K0AGC2"/>
<keyword evidence="6" id="KW-0067">ATP-binding</keyword>
<gene>
    <name evidence="15" type="ORF">ANDGO_05065</name>
</gene>